<dbReference type="AlphaFoldDB" id="A0A6A4QBZ8"/>
<keyword evidence="1" id="KW-0472">Membrane</keyword>
<gene>
    <name evidence="2" type="ORF">Lalb_Chr07g0194201</name>
</gene>
<keyword evidence="3" id="KW-1185">Reference proteome</keyword>
<dbReference type="EMBL" id="WOCE01000007">
    <property type="protein sequence ID" value="KAE9611109.1"/>
    <property type="molecule type" value="Genomic_DNA"/>
</dbReference>
<comment type="caution">
    <text evidence="2">The sequence shown here is derived from an EMBL/GenBank/DDBJ whole genome shotgun (WGS) entry which is preliminary data.</text>
</comment>
<organism evidence="2 3">
    <name type="scientific">Lupinus albus</name>
    <name type="common">White lupine</name>
    <name type="synonym">Lupinus termis</name>
    <dbReference type="NCBI Taxonomy" id="3870"/>
    <lineage>
        <taxon>Eukaryota</taxon>
        <taxon>Viridiplantae</taxon>
        <taxon>Streptophyta</taxon>
        <taxon>Embryophyta</taxon>
        <taxon>Tracheophyta</taxon>
        <taxon>Spermatophyta</taxon>
        <taxon>Magnoliopsida</taxon>
        <taxon>eudicotyledons</taxon>
        <taxon>Gunneridae</taxon>
        <taxon>Pentapetalae</taxon>
        <taxon>rosids</taxon>
        <taxon>fabids</taxon>
        <taxon>Fabales</taxon>
        <taxon>Fabaceae</taxon>
        <taxon>Papilionoideae</taxon>
        <taxon>50 kb inversion clade</taxon>
        <taxon>genistoids sensu lato</taxon>
        <taxon>core genistoids</taxon>
        <taxon>Genisteae</taxon>
        <taxon>Lupinus</taxon>
    </lineage>
</organism>
<reference evidence="3" key="1">
    <citation type="journal article" date="2020" name="Nat. Commun.">
        <title>Genome sequence of the cluster root forming white lupin.</title>
        <authorList>
            <person name="Hufnagel B."/>
            <person name="Marques A."/>
            <person name="Soriano A."/>
            <person name="Marques L."/>
            <person name="Divol F."/>
            <person name="Doumas P."/>
            <person name="Sallet E."/>
            <person name="Mancinotti D."/>
            <person name="Carrere S."/>
            <person name="Marande W."/>
            <person name="Arribat S."/>
            <person name="Keller J."/>
            <person name="Huneau C."/>
            <person name="Blein T."/>
            <person name="Aime D."/>
            <person name="Laguerre M."/>
            <person name="Taylor J."/>
            <person name="Schubert V."/>
            <person name="Nelson M."/>
            <person name="Geu-Flores F."/>
            <person name="Crespi M."/>
            <person name="Gallardo-Guerrero K."/>
            <person name="Delaux P.-M."/>
            <person name="Salse J."/>
            <person name="Berges H."/>
            <person name="Guyot R."/>
            <person name="Gouzy J."/>
            <person name="Peret B."/>
        </authorList>
    </citation>
    <scope>NUCLEOTIDE SEQUENCE [LARGE SCALE GENOMIC DNA]</scope>
    <source>
        <strain evidence="3">cv. Amiga</strain>
    </source>
</reference>
<accession>A0A6A4QBZ8</accession>
<dbReference type="Proteomes" id="UP000447434">
    <property type="component" value="Chromosome 7"/>
</dbReference>
<protein>
    <submittedName>
        <fullName evidence="2">Uncharacterized protein</fullName>
    </submittedName>
</protein>
<proteinExistence type="predicted"/>
<sequence length="81" mass="9855">MPFFSFKMLYCGILGVYEVSRKYFKSIGEYPESIGFINYLFFKNIISIRYGYVSMKYRYRIRVKHEYKKVIEVLVLHRSIS</sequence>
<keyword evidence="1" id="KW-0812">Transmembrane</keyword>
<feature type="transmembrane region" description="Helical" evidence="1">
    <location>
        <begin position="33"/>
        <end position="52"/>
    </location>
</feature>
<keyword evidence="1" id="KW-1133">Transmembrane helix</keyword>
<evidence type="ECO:0000256" key="1">
    <source>
        <dbReference type="SAM" id="Phobius"/>
    </source>
</evidence>
<evidence type="ECO:0000313" key="2">
    <source>
        <dbReference type="EMBL" id="KAE9611109.1"/>
    </source>
</evidence>
<name>A0A6A4QBZ8_LUPAL</name>
<evidence type="ECO:0000313" key="3">
    <source>
        <dbReference type="Proteomes" id="UP000447434"/>
    </source>
</evidence>